<keyword evidence="2" id="KW-0732">Signal</keyword>
<feature type="signal peptide" evidence="2">
    <location>
        <begin position="1"/>
        <end position="21"/>
    </location>
</feature>
<dbReference type="Gene3D" id="2.20.200.10">
    <property type="entry name" value="Outer membrane efflux proteins (OEP)"/>
    <property type="match status" value="1"/>
</dbReference>
<keyword evidence="2" id="KW-1134">Transmembrane beta strand</keyword>
<evidence type="ECO:0000313" key="3">
    <source>
        <dbReference type="EMBL" id="PWB07211.1"/>
    </source>
</evidence>
<dbReference type="InterPro" id="IPR003423">
    <property type="entry name" value="OMP_efflux"/>
</dbReference>
<comment type="caution">
    <text evidence="3">The sequence shown here is derived from an EMBL/GenBank/DDBJ whole genome shotgun (WGS) entry which is preliminary data.</text>
</comment>
<dbReference type="Gene3D" id="1.20.1600.10">
    <property type="entry name" value="Outer membrane efflux proteins (OEP)"/>
    <property type="match status" value="1"/>
</dbReference>
<reference evidence="4" key="1">
    <citation type="submission" date="2018-02" db="EMBL/GenBank/DDBJ databases">
        <authorList>
            <person name="Clavel T."/>
            <person name="Strowig T."/>
        </authorList>
    </citation>
    <scope>NUCLEOTIDE SEQUENCE [LARGE SCALE GENOMIC DNA]</scope>
    <source>
        <strain evidence="4">DSM 100764</strain>
    </source>
</reference>
<gene>
    <name evidence="3" type="ORF">C5O25_08175</name>
</gene>
<dbReference type="InterPro" id="IPR010131">
    <property type="entry name" value="MdtP/NodT-like"/>
</dbReference>
<dbReference type="PANTHER" id="PTHR30203">
    <property type="entry name" value="OUTER MEMBRANE CATION EFFLUX PROTEIN"/>
    <property type="match status" value="1"/>
</dbReference>
<dbReference type="GO" id="GO:0005886">
    <property type="term" value="C:plasma membrane"/>
    <property type="evidence" value="ECO:0007669"/>
    <property type="project" value="UniProtKB-SubCell"/>
</dbReference>
<dbReference type="Proteomes" id="UP000244925">
    <property type="component" value="Unassembled WGS sequence"/>
</dbReference>
<organism evidence="3 4">
    <name type="scientific">Paramuribaculum intestinale</name>
    <dbReference type="NCBI Taxonomy" id="2094151"/>
    <lineage>
        <taxon>Bacteria</taxon>
        <taxon>Pseudomonadati</taxon>
        <taxon>Bacteroidota</taxon>
        <taxon>Bacteroidia</taxon>
        <taxon>Bacteroidales</taxon>
        <taxon>Muribaculaceae</taxon>
        <taxon>Paramuribaculum</taxon>
    </lineage>
</organism>
<comment type="similarity">
    <text evidence="1 2">Belongs to the outer membrane factor (OMF) (TC 1.B.17) family.</text>
</comment>
<dbReference type="AlphaFoldDB" id="A0A2V1ITQ8"/>
<evidence type="ECO:0000256" key="2">
    <source>
        <dbReference type="RuleBase" id="RU362097"/>
    </source>
</evidence>
<dbReference type="PANTHER" id="PTHR30203:SF33">
    <property type="entry name" value="BLR4455 PROTEIN"/>
    <property type="match status" value="1"/>
</dbReference>
<dbReference type="GO" id="GO:0015562">
    <property type="term" value="F:efflux transmembrane transporter activity"/>
    <property type="evidence" value="ECO:0007669"/>
    <property type="project" value="InterPro"/>
</dbReference>
<keyword evidence="2" id="KW-0472">Membrane</keyword>
<proteinExistence type="inferred from homology"/>
<keyword evidence="2" id="KW-0449">Lipoprotein</keyword>
<sequence length="460" mass="51623">MKYIVTTVVAAAMLAASSCSGTRNLANPRLDMPEAYVAGDTAAVDSQSIADISWWEFYADSTLTKIMRIALDNNRDILKAAARVEQARHLYGVAVAEMWPKVGVDVGYSYETNKYNGGELKKDPEHDLKLPITWEVNLWGSMIHAKDAGKARYAASVEDYRAMRMTVIAEVATAYFRLLSLENELEIVRRTLLTRQESLEQARLRFEGGLTSETVYQQAKVEYSTTASLVPALELQVAAMRNTLTTLMGEYPHEVFDRRNTLFGAEMPAGLPAGVPSDLLRRRPDLRAAEMRLKAAMADVGVSYADRFPSLRIGFTPGLENDGLKDFFKSPFTYTLAQITGPIFDFGRKKRKYQAMIAAYDQSRLDYEKAVIGAFTEVNTSIVAYNKYHDNYRVKVDLRDAAAKYVKLAWLQYRGGTLNYIDVLDAQRRYFEAQIGVSNALRDEYLALINLYKALGGGWS</sequence>
<accession>A0A2V1ITQ8</accession>
<dbReference type="PROSITE" id="PS51257">
    <property type="entry name" value="PROKAR_LIPOPROTEIN"/>
    <property type="match status" value="1"/>
</dbReference>
<evidence type="ECO:0000256" key="1">
    <source>
        <dbReference type="ARBA" id="ARBA00007613"/>
    </source>
</evidence>
<comment type="subcellular location">
    <subcellularLocation>
        <location evidence="2">Cell membrane</location>
        <topology evidence="2">Lipid-anchor</topology>
    </subcellularLocation>
</comment>
<dbReference type="RefSeq" id="WP_107036260.1">
    <property type="nucleotide sequence ID" value="NZ_CAPRCA010000009.1"/>
</dbReference>
<keyword evidence="4" id="KW-1185">Reference proteome</keyword>
<dbReference type="SUPFAM" id="SSF56954">
    <property type="entry name" value="Outer membrane efflux proteins (OEP)"/>
    <property type="match status" value="1"/>
</dbReference>
<keyword evidence="2" id="KW-0564">Palmitate</keyword>
<name>A0A2V1ITQ8_9BACT</name>
<feature type="chain" id="PRO_5015799566" evidence="2">
    <location>
        <begin position="22"/>
        <end position="460"/>
    </location>
</feature>
<dbReference type="NCBIfam" id="TIGR01845">
    <property type="entry name" value="outer_NodT"/>
    <property type="match status" value="1"/>
</dbReference>
<protein>
    <submittedName>
        <fullName evidence="3">TolC family protein</fullName>
    </submittedName>
</protein>
<dbReference type="Pfam" id="PF02321">
    <property type="entry name" value="OEP"/>
    <property type="match status" value="2"/>
</dbReference>
<dbReference type="EMBL" id="PUBV01000015">
    <property type="protein sequence ID" value="PWB07211.1"/>
    <property type="molecule type" value="Genomic_DNA"/>
</dbReference>
<keyword evidence="2" id="KW-0812">Transmembrane</keyword>
<evidence type="ECO:0000313" key="4">
    <source>
        <dbReference type="Proteomes" id="UP000244925"/>
    </source>
</evidence>